<keyword evidence="2" id="KW-1185">Reference proteome</keyword>
<dbReference type="AlphaFoldDB" id="A0A2V4MSW5"/>
<evidence type="ECO:0000313" key="2">
    <source>
        <dbReference type="Proteomes" id="UP000248039"/>
    </source>
</evidence>
<evidence type="ECO:0000313" key="1">
    <source>
        <dbReference type="EMBL" id="PYC66074.1"/>
    </source>
</evidence>
<organism evidence="1 2">
    <name type="scientific">Streptomyces tateyamensis</name>
    <dbReference type="NCBI Taxonomy" id="565073"/>
    <lineage>
        <taxon>Bacteria</taxon>
        <taxon>Bacillati</taxon>
        <taxon>Actinomycetota</taxon>
        <taxon>Actinomycetes</taxon>
        <taxon>Kitasatosporales</taxon>
        <taxon>Streptomycetaceae</taxon>
        <taxon>Streptomyces</taxon>
    </lineage>
</organism>
<dbReference type="EMBL" id="PYBW01000186">
    <property type="protein sequence ID" value="PYC66074.1"/>
    <property type="molecule type" value="Genomic_DNA"/>
</dbReference>
<comment type="caution">
    <text evidence="1">The sequence shown here is derived from an EMBL/GenBank/DDBJ whole genome shotgun (WGS) entry which is preliminary data.</text>
</comment>
<dbReference type="RefSeq" id="WP_110673385.1">
    <property type="nucleotide sequence ID" value="NZ_PYBW01000186.1"/>
</dbReference>
<proteinExistence type="predicted"/>
<protein>
    <submittedName>
        <fullName evidence="1">Uncharacterized protein</fullName>
    </submittedName>
</protein>
<reference evidence="1 2" key="1">
    <citation type="submission" date="2018-03" db="EMBL/GenBank/DDBJ databases">
        <title>Bioinformatic expansion and discovery of thiopeptide antibiotics.</title>
        <authorList>
            <person name="Schwalen C.J."/>
            <person name="Hudson G.A."/>
            <person name="Mitchell D.A."/>
        </authorList>
    </citation>
    <scope>NUCLEOTIDE SEQUENCE [LARGE SCALE GENOMIC DNA]</scope>
    <source>
        <strain evidence="1 2">ATCC 21389</strain>
    </source>
</reference>
<name>A0A2V4MSW5_9ACTN</name>
<accession>A0A2V4MSW5</accession>
<sequence>MPVPATCPTCPVPLLLLGPGAVTGGRPEQVLAHLDGRWPAEAAAEYVALDLDPVDQAVAGTAQVRAESWLALLRGFAAELEAGT</sequence>
<dbReference type="Proteomes" id="UP000248039">
    <property type="component" value="Unassembled WGS sequence"/>
</dbReference>
<gene>
    <name evidence="1" type="ORF">C7C46_31785</name>
</gene>